<name>A0A7W2D7A0_9ACTN</name>
<dbReference type="AlphaFoldDB" id="A0A7W2D7A0"/>
<comment type="caution">
    <text evidence="1">The sequence shown here is derived from an EMBL/GenBank/DDBJ whole genome shotgun (WGS) entry which is preliminary data.</text>
</comment>
<evidence type="ECO:0000313" key="2">
    <source>
        <dbReference type="Proteomes" id="UP000586976"/>
    </source>
</evidence>
<dbReference type="RefSeq" id="WP_181867406.1">
    <property type="nucleotide sequence ID" value="NZ_JACEQY010000049.1"/>
</dbReference>
<proteinExistence type="predicted"/>
<protein>
    <submittedName>
        <fullName evidence="1">Uncharacterized protein</fullName>
    </submittedName>
</protein>
<organism evidence="1 2">
    <name type="scientific">Streptomyces himalayensis subsp. aureolus</name>
    <dbReference type="NCBI Taxonomy" id="2758039"/>
    <lineage>
        <taxon>Bacteria</taxon>
        <taxon>Bacillati</taxon>
        <taxon>Actinomycetota</taxon>
        <taxon>Actinomycetes</taxon>
        <taxon>Kitasatosporales</taxon>
        <taxon>Streptomycetaceae</taxon>
        <taxon>Streptomyces</taxon>
        <taxon>Streptomyces himalayensis</taxon>
    </lineage>
</organism>
<sequence>MSARDAAIRAVQEHPSTTFMAPCESLADAVLAAASPLIRAEVLREAAQLLRNERANHNSRAIFCEGLTHGAQLLDEMADQGKDGAQ</sequence>
<dbReference type="Proteomes" id="UP000586976">
    <property type="component" value="Unassembled WGS sequence"/>
</dbReference>
<accession>A0A7W2D7A0</accession>
<reference evidence="1 2" key="1">
    <citation type="submission" date="2020-07" db="EMBL/GenBank/DDBJ databases">
        <title>Streptomyces isolated from Indian soil.</title>
        <authorList>
            <person name="Mandal S."/>
            <person name="Maiti P.K."/>
        </authorList>
    </citation>
    <scope>NUCLEOTIDE SEQUENCE [LARGE SCALE GENOMIC DNA]</scope>
    <source>
        <strain evidence="1 2">PSKA54</strain>
    </source>
</reference>
<keyword evidence="2" id="KW-1185">Reference proteome</keyword>
<gene>
    <name evidence="1" type="ORF">H1V43_32440</name>
</gene>
<dbReference type="EMBL" id="JACEQY010000049">
    <property type="protein sequence ID" value="MBA4865973.1"/>
    <property type="molecule type" value="Genomic_DNA"/>
</dbReference>
<evidence type="ECO:0000313" key="1">
    <source>
        <dbReference type="EMBL" id="MBA4865973.1"/>
    </source>
</evidence>